<dbReference type="PRINTS" id="PR00038">
    <property type="entry name" value="HTHLUXR"/>
</dbReference>
<dbReference type="PANTHER" id="PTHR45566:SF2">
    <property type="entry name" value="NARL SUBFAMILY"/>
    <property type="match status" value="1"/>
</dbReference>
<gene>
    <name evidence="5" type="ORF">L4923_29700</name>
</gene>
<dbReference type="Gene3D" id="1.10.10.10">
    <property type="entry name" value="Winged helix-like DNA-binding domain superfamily/Winged helix DNA-binding domain"/>
    <property type="match status" value="1"/>
</dbReference>
<dbReference type="InterPro" id="IPR011006">
    <property type="entry name" value="CheY-like_superfamily"/>
</dbReference>
<dbReference type="Gene3D" id="3.40.50.2300">
    <property type="match status" value="1"/>
</dbReference>
<dbReference type="Pfam" id="PF00196">
    <property type="entry name" value="GerE"/>
    <property type="match status" value="1"/>
</dbReference>
<dbReference type="InterPro" id="IPR016032">
    <property type="entry name" value="Sig_transdc_resp-reg_C-effctor"/>
</dbReference>
<keyword evidence="1" id="KW-0238">DNA-binding</keyword>
<feature type="domain" description="Response regulatory" evidence="4">
    <location>
        <begin position="1"/>
        <end position="102"/>
    </location>
</feature>
<dbReference type="SUPFAM" id="SSF46894">
    <property type="entry name" value="C-terminal effector domain of the bipartite response regulators"/>
    <property type="match status" value="1"/>
</dbReference>
<evidence type="ECO:0000259" key="4">
    <source>
        <dbReference type="PROSITE" id="PS50110"/>
    </source>
</evidence>
<protein>
    <submittedName>
        <fullName evidence="5">Response regulator transcription factor</fullName>
    </submittedName>
</protein>
<reference evidence="5 6" key="1">
    <citation type="submission" date="2022-02" db="EMBL/GenBank/DDBJ databases">
        <title>Draft genome sequence of Mezorhizobium retamae strain IRAMC:0171 isolated from Retama raetam nodules.</title>
        <authorList>
            <person name="Bengaied R."/>
            <person name="Sbissi I."/>
            <person name="Huber K."/>
            <person name="Ghodbane F."/>
            <person name="Nouioui I."/>
            <person name="Tarhouni M."/>
            <person name="Gtari M."/>
        </authorList>
    </citation>
    <scope>NUCLEOTIDE SEQUENCE [LARGE SCALE GENOMIC DNA]</scope>
    <source>
        <strain evidence="5 6">IRAMC:0171</strain>
    </source>
</reference>
<accession>A0ABS9QP41</accession>
<keyword evidence="2" id="KW-0597">Phosphoprotein</keyword>
<proteinExistence type="predicted"/>
<evidence type="ECO:0000313" key="6">
    <source>
        <dbReference type="Proteomes" id="UP001201701"/>
    </source>
</evidence>
<sequence>MLRIVRRSFPKALLYVASDLESLMARREVDPELIVLDFLCPDYDPVFSARWLRGEFPHCTIIFVSSLDDRRMIANVVANGADGHIGKSGTPGEIAEALRSIVAGAPVALRAEPLPRNRGELTPRQREILDLMAEGRSNKEIGRALNISPFTVRIHVSAVLRFLEVETRAAAVAKAISIGLYPRF</sequence>
<evidence type="ECO:0000313" key="5">
    <source>
        <dbReference type="EMBL" id="MCG7509215.1"/>
    </source>
</evidence>
<dbReference type="InterPro" id="IPR001789">
    <property type="entry name" value="Sig_transdc_resp-reg_receiver"/>
</dbReference>
<dbReference type="PANTHER" id="PTHR45566">
    <property type="entry name" value="HTH-TYPE TRANSCRIPTIONAL REGULATOR YHJB-RELATED"/>
    <property type="match status" value="1"/>
</dbReference>
<feature type="domain" description="HTH luxR-type" evidence="3">
    <location>
        <begin position="114"/>
        <end position="179"/>
    </location>
</feature>
<keyword evidence="6" id="KW-1185">Reference proteome</keyword>
<comment type="caution">
    <text evidence="5">The sequence shown here is derived from an EMBL/GenBank/DDBJ whole genome shotgun (WGS) entry which is preliminary data.</text>
</comment>
<dbReference type="InterPro" id="IPR051015">
    <property type="entry name" value="EvgA-like"/>
</dbReference>
<dbReference type="InterPro" id="IPR000792">
    <property type="entry name" value="Tscrpt_reg_LuxR_C"/>
</dbReference>
<name>A0ABS9QP41_9HYPH</name>
<dbReference type="CDD" id="cd06170">
    <property type="entry name" value="LuxR_C_like"/>
    <property type="match status" value="1"/>
</dbReference>
<dbReference type="Proteomes" id="UP001201701">
    <property type="component" value="Unassembled WGS sequence"/>
</dbReference>
<evidence type="ECO:0000256" key="1">
    <source>
        <dbReference type="ARBA" id="ARBA00023125"/>
    </source>
</evidence>
<dbReference type="SUPFAM" id="SSF52172">
    <property type="entry name" value="CheY-like"/>
    <property type="match status" value="1"/>
</dbReference>
<organism evidence="5 6">
    <name type="scientific">Mesorhizobium retamae</name>
    <dbReference type="NCBI Taxonomy" id="2912854"/>
    <lineage>
        <taxon>Bacteria</taxon>
        <taxon>Pseudomonadati</taxon>
        <taxon>Pseudomonadota</taxon>
        <taxon>Alphaproteobacteria</taxon>
        <taxon>Hyphomicrobiales</taxon>
        <taxon>Phyllobacteriaceae</taxon>
        <taxon>Mesorhizobium</taxon>
    </lineage>
</organism>
<dbReference type="PROSITE" id="PS50110">
    <property type="entry name" value="RESPONSE_REGULATORY"/>
    <property type="match status" value="1"/>
</dbReference>
<dbReference type="InterPro" id="IPR036388">
    <property type="entry name" value="WH-like_DNA-bd_sf"/>
</dbReference>
<evidence type="ECO:0000256" key="2">
    <source>
        <dbReference type="PROSITE-ProRule" id="PRU00169"/>
    </source>
</evidence>
<evidence type="ECO:0000259" key="3">
    <source>
        <dbReference type="PROSITE" id="PS50043"/>
    </source>
</evidence>
<dbReference type="EMBL" id="JAKREW010000079">
    <property type="protein sequence ID" value="MCG7509215.1"/>
    <property type="molecule type" value="Genomic_DNA"/>
</dbReference>
<feature type="modified residue" description="4-aspartylphosphate" evidence="2">
    <location>
        <position position="37"/>
    </location>
</feature>
<dbReference type="PROSITE" id="PS50043">
    <property type="entry name" value="HTH_LUXR_2"/>
    <property type="match status" value="1"/>
</dbReference>
<dbReference type="SMART" id="SM00421">
    <property type="entry name" value="HTH_LUXR"/>
    <property type="match status" value="1"/>
</dbReference>